<protein>
    <submittedName>
        <fullName evidence="1">Uncharacterized protein</fullName>
    </submittedName>
</protein>
<evidence type="ECO:0000313" key="1">
    <source>
        <dbReference type="EMBL" id="EKD29773.1"/>
    </source>
</evidence>
<reference evidence="1" key="1">
    <citation type="journal article" date="2012" name="Science">
        <title>Fermentation, hydrogen, and sulfur metabolism in multiple uncultivated bacterial phyla.</title>
        <authorList>
            <person name="Wrighton K.C."/>
            <person name="Thomas B.C."/>
            <person name="Sharon I."/>
            <person name="Miller C.S."/>
            <person name="Castelle C.J."/>
            <person name="VerBerkmoes N.C."/>
            <person name="Wilkins M.J."/>
            <person name="Hettich R.L."/>
            <person name="Lipton M.S."/>
            <person name="Williams K.H."/>
            <person name="Long P.E."/>
            <person name="Banfield J.F."/>
        </authorList>
    </citation>
    <scope>NUCLEOTIDE SEQUENCE [LARGE SCALE GENOMIC DNA]</scope>
</reference>
<gene>
    <name evidence="1" type="ORF">ACD_78C00275G0004</name>
</gene>
<sequence>MGRKGDLFRYSYGLGELPYQ</sequence>
<comment type="caution">
    <text evidence="1">The sequence shown here is derived from an EMBL/GenBank/DDBJ whole genome shotgun (WGS) entry which is preliminary data.</text>
</comment>
<dbReference type="AlphaFoldDB" id="K1YBR3"/>
<name>K1YBR3_9BACT</name>
<feature type="non-terminal residue" evidence="1">
    <location>
        <position position="20"/>
    </location>
</feature>
<organism evidence="1">
    <name type="scientific">uncultured bacterium</name>
    <name type="common">gcode 4</name>
    <dbReference type="NCBI Taxonomy" id="1234023"/>
    <lineage>
        <taxon>Bacteria</taxon>
        <taxon>environmental samples</taxon>
    </lineage>
</organism>
<dbReference type="EMBL" id="AMFJ01034275">
    <property type="protein sequence ID" value="EKD29773.1"/>
    <property type="molecule type" value="Genomic_DNA"/>
</dbReference>
<accession>K1YBR3</accession>
<proteinExistence type="predicted"/>